<keyword evidence="2" id="KW-1185">Reference proteome</keyword>
<comment type="caution">
    <text evidence="1">The sequence shown here is derived from an EMBL/GenBank/DDBJ whole genome shotgun (WGS) entry which is preliminary data.</text>
</comment>
<evidence type="ECO:0000313" key="1">
    <source>
        <dbReference type="EMBL" id="KAH7118429.1"/>
    </source>
</evidence>
<protein>
    <submittedName>
        <fullName evidence="1">Uncharacterized protein</fullName>
    </submittedName>
</protein>
<dbReference type="OrthoDB" id="5050306at2759"/>
<sequence>MIAAANPSVARGIPATHTHSGHPSLAGLLIPNLDLGFGCVSPAMGRRRVRHGLPKLETSTLSGVDFNPGLRTAPPMAAFNAEFHFDGLLYRPGSTIDPNTLHYNDSLQWMASEQATPFAQSMNKMPSS</sequence>
<dbReference type="AlphaFoldDB" id="A0A9P9IG55"/>
<organism evidence="1 2">
    <name type="scientific">Dactylonectria macrodidyma</name>
    <dbReference type="NCBI Taxonomy" id="307937"/>
    <lineage>
        <taxon>Eukaryota</taxon>
        <taxon>Fungi</taxon>
        <taxon>Dikarya</taxon>
        <taxon>Ascomycota</taxon>
        <taxon>Pezizomycotina</taxon>
        <taxon>Sordariomycetes</taxon>
        <taxon>Hypocreomycetidae</taxon>
        <taxon>Hypocreales</taxon>
        <taxon>Nectriaceae</taxon>
        <taxon>Dactylonectria</taxon>
    </lineage>
</organism>
<name>A0A9P9IG55_9HYPO</name>
<reference evidence="1" key="1">
    <citation type="journal article" date="2021" name="Nat. Commun.">
        <title>Genetic determinants of endophytism in the Arabidopsis root mycobiome.</title>
        <authorList>
            <person name="Mesny F."/>
            <person name="Miyauchi S."/>
            <person name="Thiergart T."/>
            <person name="Pickel B."/>
            <person name="Atanasova L."/>
            <person name="Karlsson M."/>
            <person name="Huettel B."/>
            <person name="Barry K.W."/>
            <person name="Haridas S."/>
            <person name="Chen C."/>
            <person name="Bauer D."/>
            <person name="Andreopoulos W."/>
            <person name="Pangilinan J."/>
            <person name="LaButti K."/>
            <person name="Riley R."/>
            <person name="Lipzen A."/>
            <person name="Clum A."/>
            <person name="Drula E."/>
            <person name="Henrissat B."/>
            <person name="Kohler A."/>
            <person name="Grigoriev I.V."/>
            <person name="Martin F.M."/>
            <person name="Hacquard S."/>
        </authorList>
    </citation>
    <scope>NUCLEOTIDE SEQUENCE</scope>
    <source>
        <strain evidence="1">MPI-CAGE-AT-0147</strain>
    </source>
</reference>
<dbReference type="EMBL" id="JAGMUV010000027">
    <property type="protein sequence ID" value="KAH7118429.1"/>
    <property type="molecule type" value="Genomic_DNA"/>
</dbReference>
<accession>A0A9P9IG55</accession>
<gene>
    <name evidence="1" type="ORF">EDB81DRAFT_667919</name>
</gene>
<evidence type="ECO:0000313" key="2">
    <source>
        <dbReference type="Proteomes" id="UP000738349"/>
    </source>
</evidence>
<proteinExistence type="predicted"/>
<dbReference type="Proteomes" id="UP000738349">
    <property type="component" value="Unassembled WGS sequence"/>
</dbReference>